<dbReference type="EMBL" id="KB308725">
    <property type="protein sequence ID" value="ELT96798.1"/>
    <property type="molecule type" value="Genomic_DNA"/>
</dbReference>
<name>R7TSE9_CAPTE</name>
<reference evidence="7" key="3">
    <citation type="submission" date="2015-06" db="UniProtKB">
        <authorList>
            <consortium name="EnsemblMetazoa"/>
        </authorList>
    </citation>
    <scope>IDENTIFICATION</scope>
</reference>
<dbReference type="AlphaFoldDB" id="R7TSE9"/>
<keyword evidence="2" id="KW-0812">Transmembrane</keyword>
<feature type="domain" description="Receptor ligand binding region" evidence="5">
    <location>
        <begin position="38"/>
        <end position="146"/>
    </location>
</feature>
<evidence type="ECO:0000313" key="8">
    <source>
        <dbReference type="Proteomes" id="UP000014760"/>
    </source>
</evidence>
<dbReference type="GO" id="GO:0038023">
    <property type="term" value="F:signaling receptor activity"/>
    <property type="evidence" value="ECO:0007669"/>
    <property type="project" value="TreeGrafter"/>
</dbReference>
<keyword evidence="3" id="KW-1133">Transmembrane helix</keyword>
<feature type="non-terminal residue" evidence="6">
    <location>
        <position position="146"/>
    </location>
</feature>
<dbReference type="PANTHER" id="PTHR44755:SF11">
    <property type="entry name" value="ATRIAL NATRIURETIC PEPTIDE RECEPTOR 3 ISOFORM X1"/>
    <property type="match status" value="1"/>
</dbReference>
<protein>
    <recommendedName>
        <fullName evidence="5">Receptor ligand binding region domain-containing protein</fullName>
    </recommendedName>
</protein>
<dbReference type="OrthoDB" id="6274310at2759"/>
<dbReference type="OMA" id="KEASIQM"/>
<organism evidence="6">
    <name type="scientific">Capitella teleta</name>
    <name type="common">Polychaete worm</name>
    <dbReference type="NCBI Taxonomy" id="283909"/>
    <lineage>
        <taxon>Eukaryota</taxon>
        <taxon>Metazoa</taxon>
        <taxon>Spiralia</taxon>
        <taxon>Lophotrochozoa</taxon>
        <taxon>Annelida</taxon>
        <taxon>Polychaeta</taxon>
        <taxon>Sedentaria</taxon>
        <taxon>Scolecida</taxon>
        <taxon>Capitellidae</taxon>
        <taxon>Capitella</taxon>
    </lineage>
</organism>
<dbReference type="EnsemblMetazoa" id="CapteT38435">
    <property type="protein sequence ID" value="CapteP38435"/>
    <property type="gene ID" value="CapteG38435"/>
</dbReference>
<dbReference type="GO" id="GO:0017046">
    <property type="term" value="F:peptide hormone binding"/>
    <property type="evidence" value="ECO:0007669"/>
    <property type="project" value="TreeGrafter"/>
</dbReference>
<dbReference type="GO" id="GO:0016020">
    <property type="term" value="C:membrane"/>
    <property type="evidence" value="ECO:0007669"/>
    <property type="project" value="UniProtKB-SubCell"/>
</dbReference>
<keyword evidence="8" id="KW-1185">Reference proteome</keyword>
<dbReference type="InterPro" id="IPR001828">
    <property type="entry name" value="ANF_lig-bd_rcpt"/>
</dbReference>
<reference evidence="6 8" key="2">
    <citation type="journal article" date="2013" name="Nature">
        <title>Insights into bilaterian evolution from three spiralian genomes.</title>
        <authorList>
            <person name="Simakov O."/>
            <person name="Marletaz F."/>
            <person name="Cho S.J."/>
            <person name="Edsinger-Gonzales E."/>
            <person name="Havlak P."/>
            <person name="Hellsten U."/>
            <person name="Kuo D.H."/>
            <person name="Larsson T."/>
            <person name="Lv J."/>
            <person name="Arendt D."/>
            <person name="Savage R."/>
            <person name="Osoegawa K."/>
            <person name="de Jong P."/>
            <person name="Grimwood J."/>
            <person name="Chapman J.A."/>
            <person name="Shapiro H."/>
            <person name="Aerts A."/>
            <person name="Otillar R.P."/>
            <person name="Terry A.Y."/>
            <person name="Boore J.L."/>
            <person name="Grigoriev I.V."/>
            <person name="Lindberg D.R."/>
            <person name="Seaver E.C."/>
            <person name="Weisblat D.A."/>
            <person name="Putnam N.H."/>
            <person name="Rokhsar D.S."/>
        </authorList>
    </citation>
    <scope>NUCLEOTIDE SEQUENCE</scope>
    <source>
        <strain evidence="6 8">I ESC-2004</strain>
    </source>
</reference>
<dbReference type="InterPro" id="IPR028082">
    <property type="entry name" value="Peripla_BP_I"/>
</dbReference>
<dbReference type="HOGENOM" id="CLU_1665075_0_0_1"/>
<comment type="subcellular location">
    <subcellularLocation>
        <location evidence="1">Membrane</location>
    </subcellularLocation>
</comment>
<evidence type="ECO:0000256" key="3">
    <source>
        <dbReference type="ARBA" id="ARBA00022989"/>
    </source>
</evidence>
<dbReference type="SUPFAM" id="SSF53822">
    <property type="entry name" value="Periplasmic binding protein-like I"/>
    <property type="match status" value="1"/>
</dbReference>
<evidence type="ECO:0000256" key="1">
    <source>
        <dbReference type="ARBA" id="ARBA00004370"/>
    </source>
</evidence>
<reference evidence="8" key="1">
    <citation type="submission" date="2012-12" db="EMBL/GenBank/DDBJ databases">
        <authorList>
            <person name="Hellsten U."/>
            <person name="Grimwood J."/>
            <person name="Chapman J.A."/>
            <person name="Shapiro H."/>
            <person name="Aerts A."/>
            <person name="Otillar R.P."/>
            <person name="Terry A.Y."/>
            <person name="Boore J.L."/>
            <person name="Simakov O."/>
            <person name="Marletaz F."/>
            <person name="Cho S.-J."/>
            <person name="Edsinger-Gonzales E."/>
            <person name="Havlak P."/>
            <person name="Kuo D.-H."/>
            <person name="Larsson T."/>
            <person name="Lv J."/>
            <person name="Arendt D."/>
            <person name="Savage R."/>
            <person name="Osoegawa K."/>
            <person name="de Jong P."/>
            <person name="Lindberg D.R."/>
            <person name="Seaver E.C."/>
            <person name="Weisblat D.A."/>
            <person name="Putnam N.H."/>
            <person name="Grigoriev I.V."/>
            <person name="Rokhsar D.S."/>
        </authorList>
    </citation>
    <scope>NUCLEOTIDE SEQUENCE</scope>
    <source>
        <strain evidence="8">I ESC-2004</strain>
    </source>
</reference>
<feature type="non-terminal residue" evidence="6">
    <location>
        <position position="1"/>
    </location>
</feature>
<dbReference type="EMBL" id="AMQN01002235">
    <property type="status" value="NOT_ANNOTATED_CDS"/>
    <property type="molecule type" value="Genomic_DNA"/>
</dbReference>
<evidence type="ECO:0000313" key="7">
    <source>
        <dbReference type="EnsemblMetazoa" id="CapteP38435"/>
    </source>
</evidence>
<evidence type="ECO:0000313" key="6">
    <source>
        <dbReference type="EMBL" id="ELT96798.1"/>
    </source>
</evidence>
<proteinExistence type="predicted"/>
<keyword evidence="4" id="KW-0472">Membrane</keyword>
<dbReference type="InterPro" id="IPR052612">
    <property type="entry name" value="ANP_Clearance_Receptor"/>
</dbReference>
<accession>R7TSE9</accession>
<dbReference type="Gene3D" id="3.40.50.2300">
    <property type="match status" value="1"/>
</dbReference>
<gene>
    <name evidence="6" type="ORF">CAPTEDRAFT_38435</name>
</gene>
<evidence type="ECO:0000256" key="2">
    <source>
        <dbReference type="ARBA" id="ARBA00022692"/>
    </source>
</evidence>
<sequence length="146" mass="16255">GRTKLHIAVILPDNNNWMFSLQKVLPAIYEAIDGPTIKRVLPKHYFKVTSADSKCNSAAAPLAGFNMFYVEKVNVFFGPVCDYSLAPIARYAPFWNATVLTAGGMAHDFGASKTSPNAEFPCLTRVGPTFDLLSRSIYSIIQYYHW</sequence>
<dbReference type="STRING" id="283909.R7TSE9"/>
<dbReference type="Proteomes" id="UP000014760">
    <property type="component" value="Unassembled WGS sequence"/>
</dbReference>
<dbReference type="GO" id="GO:0007165">
    <property type="term" value="P:signal transduction"/>
    <property type="evidence" value="ECO:0007669"/>
    <property type="project" value="TreeGrafter"/>
</dbReference>
<evidence type="ECO:0000256" key="4">
    <source>
        <dbReference type="ARBA" id="ARBA00023136"/>
    </source>
</evidence>
<dbReference type="PANTHER" id="PTHR44755">
    <property type="entry name" value="NATRIURETIC PEPTIDE RECEPTOR 3-RELATED"/>
    <property type="match status" value="1"/>
</dbReference>
<dbReference type="Pfam" id="PF01094">
    <property type="entry name" value="ANF_receptor"/>
    <property type="match status" value="1"/>
</dbReference>
<evidence type="ECO:0000259" key="5">
    <source>
        <dbReference type="Pfam" id="PF01094"/>
    </source>
</evidence>